<keyword evidence="3 9" id="KW-1003">Cell membrane</keyword>
<dbReference type="InterPro" id="IPR001185">
    <property type="entry name" value="MS_channel"/>
</dbReference>
<evidence type="ECO:0000256" key="7">
    <source>
        <dbReference type="ARBA" id="ARBA00023136"/>
    </source>
</evidence>
<dbReference type="PANTHER" id="PTHR30266:SF2">
    <property type="entry name" value="LARGE-CONDUCTANCE MECHANOSENSITIVE CHANNEL"/>
    <property type="match status" value="1"/>
</dbReference>
<dbReference type="Pfam" id="PF01741">
    <property type="entry name" value="MscL"/>
    <property type="match status" value="1"/>
</dbReference>
<feature type="transmembrane region" description="Helical" evidence="9">
    <location>
        <begin position="82"/>
        <end position="101"/>
    </location>
</feature>
<comment type="subunit">
    <text evidence="9">Homopentamer.</text>
</comment>
<dbReference type="InterPro" id="IPR037673">
    <property type="entry name" value="MSC/AndL"/>
</dbReference>
<dbReference type="PRINTS" id="PR01264">
    <property type="entry name" value="MECHCHANNEL"/>
</dbReference>
<evidence type="ECO:0000313" key="10">
    <source>
        <dbReference type="EMBL" id="MDQ0178434.1"/>
    </source>
</evidence>
<dbReference type="EMBL" id="JAUSTT010000044">
    <property type="protein sequence ID" value="MDQ0178434.1"/>
    <property type="molecule type" value="Genomic_DNA"/>
</dbReference>
<keyword evidence="4 9" id="KW-0812">Transmembrane</keyword>
<protein>
    <recommendedName>
        <fullName evidence="9">Large-conductance mechanosensitive channel</fullName>
    </recommendedName>
</protein>
<evidence type="ECO:0000256" key="6">
    <source>
        <dbReference type="ARBA" id="ARBA00023065"/>
    </source>
</evidence>
<evidence type="ECO:0000313" key="11">
    <source>
        <dbReference type="Proteomes" id="UP001223586"/>
    </source>
</evidence>
<feature type="transmembrane region" description="Helical" evidence="9">
    <location>
        <begin position="12"/>
        <end position="35"/>
    </location>
</feature>
<keyword evidence="7 9" id="KW-0472">Membrane</keyword>
<evidence type="ECO:0000256" key="2">
    <source>
        <dbReference type="ARBA" id="ARBA00022448"/>
    </source>
</evidence>
<name>A0ABT9WYR0_9BACI</name>
<keyword evidence="8 9" id="KW-0407">Ion channel</keyword>
<dbReference type="NCBIfam" id="TIGR00220">
    <property type="entry name" value="mscL"/>
    <property type="match status" value="1"/>
</dbReference>
<dbReference type="HAMAP" id="MF_00115">
    <property type="entry name" value="MscL"/>
    <property type="match status" value="1"/>
</dbReference>
<evidence type="ECO:0000256" key="4">
    <source>
        <dbReference type="ARBA" id="ARBA00022692"/>
    </source>
</evidence>
<evidence type="ECO:0000256" key="8">
    <source>
        <dbReference type="ARBA" id="ARBA00023303"/>
    </source>
</evidence>
<accession>A0ABT9WYR0</accession>
<evidence type="ECO:0000256" key="1">
    <source>
        <dbReference type="ARBA" id="ARBA00004141"/>
    </source>
</evidence>
<dbReference type="RefSeq" id="WP_307233257.1">
    <property type="nucleotide sequence ID" value="NZ_JAUSTT010000044.1"/>
</dbReference>
<keyword evidence="6 9" id="KW-0406">Ion transport</keyword>
<evidence type="ECO:0000256" key="5">
    <source>
        <dbReference type="ARBA" id="ARBA00022989"/>
    </source>
</evidence>
<comment type="subcellular location">
    <subcellularLocation>
        <location evidence="9">Cell membrane</location>
        <topology evidence="9">Multi-pass membrane protein</topology>
    </subcellularLocation>
    <subcellularLocation>
        <location evidence="1">Membrane</location>
        <topology evidence="1">Multi-pass membrane protein</topology>
    </subcellularLocation>
</comment>
<comment type="caution">
    <text evidence="10">The sequence shown here is derived from an EMBL/GenBank/DDBJ whole genome shotgun (WGS) entry which is preliminary data.</text>
</comment>
<dbReference type="Proteomes" id="UP001223586">
    <property type="component" value="Unassembled WGS sequence"/>
</dbReference>
<evidence type="ECO:0000256" key="9">
    <source>
        <dbReference type="HAMAP-Rule" id="MF_00115"/>
    </source>
</evidence>
<sequence length="148" mass="16023">MIKEFKAFISRGNALELAVGIIIGASFTGIVNSLVNDIIMPPLGLLIGNMDFSNLYINLSDKHYSSLSAAQEAGAATINYGLFINSVINFLIVSFVIFIVIRQVNKMFPSPAKESTSKQCPFCLSSIPKEATKCAQCTSDVSNSMMNE</sequence>
<comment type="function">
    <text evidence="9">Channel that opens in response to stretch forces in the membrane lipid bilayer. May participate in the regulation of osmotic pressure changes within the cell.</text>
</comment>
<evidence type="ECO:0000256" key="3">
    <source>
        <dbReference type="ARBA" id="ARBA00022475"/>
    </source>
</evidence>
<organism evidence="10 11">
    <name type="scientific">Bacillus chungangensis</name>
    <dbReference type="NCBI Taxonomy" id="587633"/>
    <lineage>
        <taxon>Bacteria</taxon>
        <taxon>Bacillati</taxon>
        <taxon>Bacillota</taxon>
        <taxon>Bacilli</taxon>
        <taxon>Bacillales</taxon>
        <taxon>Bacillaceae</taxon>
        <taxon>Bacillus</taxon>
    </lineage>
</organism>
<reference evidence="10 11" key="1">
    <citation type="submission" date="2023-07" db="EMBL/GenBank/DDBJ databases">
        <title>Genomic Encyclopedia of Type Strains, Phase IV (KMG-IV): sequencing the most valuable type-strain genomes for metagenomic binning, comparative biology and taxonomic classification.</title>
        <authorList>
            <person name="Goeker M."/>
        </authorList>
    </citation>
    <scope>NUCLEOTIDE SEQUENCE [LARGE SCALE GENOMIC DNA]</scope>
    <source>
        <strain evidence="10 11">DSM 23837</strain>
    </source>
</reference>
<gene>
    <name evidence="9" type="primary">mscL</name>
    <name evidence="10" type="ORF">J2S08_004339</name>
</gene>
<dbReference type="PANTHER" id="PTHR30266">
    <property type="entry name" value="MECHANOSENSITIVE CHANNEL MSCL"/>
    <property type="match status" value="1"/>
</dbReference>
<keyword evidence="5 9" id="KW-1133">Transmembrane helix</keyword>
<proteinExistence type="inferred from homology"/>
<dbReference type="Gene3D" id="1.10.1200.120">
    <property type="entry name" value="Large-conductance mechanosensitive channel, MscL, domain 1"/>
    <property type="match status" value="1"/>
</dbReference>
<keyword evidence="2 9" id="KW-0813">Transport</keyword>
<keyword evidence="11" id="KW-1185">Reference proteome</keyword>
<dbReference type="InterPro" id="IPR036019">
    <property type="entry name" value="MscL_channel"/>
</dbReference>
<comment type="similarity">
    <text evidence="9">Belongs to the MscL family.</text>
</comment>
<dbReference type="SUPFAM" id="SSF81330">
    <property type="entry name" value="Gated mechanosensitive channel"/>
    <property type="match status" value="1"/>
</dbReference>